<dbReference type="Gene3D" id="3.40.50.2020">
    <property type="match status" value="1"/>
</dbReference>
<dbReference type="RefSeq" id="WP_091546114.1">
    <property type="nucleotide sequence ID" value="NZ_FONY01000022.1"/>
</dbReference>
<keyword evidence="3 6" id="KW-0328">Glycosyltransferase</keyword>
<proteinExistence type="inferred from homology"/>
<dbReference type="PANTHER" id="PTHR19278">
    <property type="entry name" value="OROTATE PHOSPHORIBOSYLTRANSFERASE"/>
    <property type="match status" value="1"/>
</dbReference>
<evidence type="ECO:0000256" key="3">
    <source>
        <dbReference type="ARBA" id="ARBA00022676"/>
    </source>
</evidence>
<feature type="binding site" evidence="6">
    <location>
        <position position="101"/>
    </location>
    <ligand>
        <name>5-phospho-alpha-D-ribose 1-diphosphate</name>
        <dbReference type="ChEBI" id="CHEBI:58017"/>
        <note>ligand shared between dimeric partners</note>
    </ligand>
</feature>
<dbReference type="AlphaFoldDB" id="A0A1I2H8W7"/>
<dbReference type="EC" id="2.4.2.10" evidence="2 6"/>
<keyword evidence="9" id="KW-1185">Reference proteome</keyword>
<evidence type="ECO:0000256" key="2">
    <source>
        <dbReference type="ARBA" id="ARBA00011971"/>
    </source>
</evidence>
<dbReference type="Proteomes" id="UP000199513">
    <property type="component" value="Unassembled WGS sequence"/>
</dbReference>
<dbReference type="InterPro" id="IPR000836">
    <property type="entry name" value="PRTase_dom"/>
</dbReference>
<protein>
    <recommendedName>
        <fullName evidence="2 6">Orotate phosphoribosyltransferase</fullName>
        <shortName evidence="6">OPRT</shortName>
        <shortName evidence="6">OPRTase</shortName>
        <ecNumber evidence="2 6">2.4.2.10</ecNumber>
    </recommendedName>
</protein>
<evidence type="ECO:0000259" key="7">
    <source>
        <dbReference type="Pfam" id="PF00156"/>
    </source>
</evidence>
<sequence>MNPVAKQVANLLLEVGAVKLSPHEPFTWSSGWLSPIYCDNRLTLSFPAVRTFIKEELTNLIKKQFPETEAIAGVATAGIPQGALVADMLNLPFLYVRSSPKGHGMENLIEGKVLENQKVVVIEDLISTGGSSLKVVKTLREAQADVIGLVAIFNYGFELAKQAFEQEQVPFYTLSNYSALLVEAVDKDYISEEDMASLQEWRISPDSWGKENTF</sequence>
<evidence type="ECO:0000256" key="1">
    <source>
        <dbReference type="ARBA" id="ARBA00004889"/>
    </source>
</evidence>
<dbReference type="NCBIfam" id="TIGR00336">
    <property type="entry name" value="pyrE"/>
    <property type="match status" value="1"/>
</dbReference>
<dbReference type="GO" id="GO:0044205">
    <property type="term" value="P:'de novo' UMP biosynthetic process"/>
    <property type="evidence" value="ECO:0007669"/>
    <property type="project" value="UniProtKB-UniRule"/>
</dbReference>
<evidence type="ECO:0000313" key="9">
    <source>
        <dbReference type="Proteomes" id="UP000199513"/>
    </source>
</evidence>
<comment type="subunit">
    <text evidence="6">Homodimer.</text>
</comment>
<dbReference type="GO" id="GO:0019856">
    <property type="term" value="P:pyrimidine nucleobase biosynthetic process"/>
    <property type="evidence" value="ECO:0007669"/>
    <property type="project" value="TreeGrafter"/>
</dbReference>
<dbReference type="InterPro" id="IPR029057">
    <property type="entry name" value="PRTase-like"/>
</dbReference>
<dbReference type="PANTHER" id="PTHR19278:SF9">
    <property type="entry name" value="URIDINE 5'-MONOPHOSPHATE SYNTHASE"/>
    <property type="match status" value="1"/>
</dbReference>
<dbReference type="SUPFAM" id="SSF53271">
    <property type="entry name" value="PRTase-like"/>
    <property type="match status" value="1"/>
</dbReference>
<name>A0A1I2H8W7_9BACT</name>
<dbReference type="InterPro" id="IPR023031">
    <property type="entry name" value="OPRT"/>
</dbReference>
<gene>
    <name evidence="6" type="primary">pyrE</name>
    <name evidence="8" type="ORF">SAMN04488541_102252</name>
</gene>
<evidence type="ECO:0000256" key="6">
    <source>
        <dbReference type="HAMAP-Rule" id="MF_01208"/>
    </source>
</evidence>
<evidence type="ECO:0000313" key="8">
    <source>
        <dbReference type="EMBL" id="SFF26028.1"/>
    </source>
</evidence>
<comment type="catalytic activity">
    <reaction evidence="6">
        <text>orotidine 5'-phosphate + diphosphate = orotate + 5-phospho-alpha-D-ribose 1-diphosphate</text>
        <dbReference type="Rhea" id="RHEA:10380"/>
        <dbReference type="ChEBI" id="CHEBI:30839"/>
        <dbReference type="ChEBI" id="CHEBI:33019"/>
        <dbReference type="ChEBI" id="CHEBI:57538"/>
        <dbReference type="ChEBI" id="CHEBI:58017"/>
        <dbReference type="EC" id="2.4.2.10"/>
    </reaction>
</comment>
<comment type="cofactor">
    <cofactor evidence="6">
        <name>Mg(2+)</name>
        <dbReference type="ChEBI" id="CHEBI:18420"/>
    </cofactor>
</comment>
<accession>A0A1I2H8W7</accession>
<dbReference type="InterPro" id="IPR004467">
    <property type="entry name" value="Or_phspho_trans_dom"/>
</dbReference>
<dbReference type="GO" id="GO:0004588">
    <property type="term" value="F:orotate phosphoribosyltransferase activity"/>
    <property type="evidence" value="ECO:0007669"/>
    <property type="project" value="UniProtKB-UniRule"/>
</dbReference>
<comment type="similarity">
    <text evidence="6">Belongs to the purine/pyrimidine phosphoribosyltransferase family. PyrE subfamily.</text>
</comment>
<keyword evidence="5 6" id="KW-0665">Pyrimidine biosynthesis</keyword>
<dbReference type="UniPathway" id="UPA00070">
    <property type="reaction ID" value="UER00119"/>
</dbReference>
<evidence type="ECO:0000256" key="5">
    <source>
        <dbReference type="ARBA" id="ARBA00022975"/>
    </source>
</evidence>
<comment type="caution">
    <text evidence="6">Lacks conserved residue(s) required for the propagation of feature annotation.</text>
</comment>
<organism evidence="8 9">
    <name type="scientific">Thermoflexibacter ruber</name>
    <dbReference type="NCBI Taxonomy" id="1003"/>
    <lineage>
        <taxon>Bacteria</taxon>
        <taxon>Pseudomonadati</taxon>
        <taxon>Bacteroidota</taxon>
        <taxon>Cytophagia</taxon>
        <taxon>Cytophagales</taxon>
        <taxon>Thermoflexibacteraceae</taxon>
        <taxon>Thermoflexibacter</taxon>
    </lineage>
</organism>
<dbReference type="EMBL" id="FONY01000022">
    <property type="protein sequence ID" value="SFF26028.1"/>
    <property type="molecule type" value="Genomic_DNA"/>
</dbReference>
<reference evidence="8 9" key="1">
    <citation type="submission" date="2016-10" db="EMBL/GenBank/DDBJ databases">
        <authorList>
            <person name="de Groot N.N."/>
        </authorList>
    </citation>
    <scope>NUCLEOTIDE SEQUENCE [LARGE SCALE GENOMIC DNA]</scope>
    <source>
        <strain>GEY</strain>
        <strain evidence="9">DSM 9560</strain>
    </source>
</reference>
<feature type="binding site" evidence="6">
    <location>
        <position position="127"/>
    </location>
    <ligand>
        <name>orotate</name>
        <dbReference type="ChEBI" id="CHEBI:30839"/>
    </ligand>
</feature>
<feature type="domain" description="Phosphoribosyltransferase" evidence="7">
    <location>
        <begin position="53"/>
        <end position="154"/>
    </location>
</feature>
<dbReference type="HAMAP" id="MF_01208">
    <property type="entry name" value="PyrE"/>
    <property type="match status" value="1"/>
</dbReference>
<comment type="pathway">
    <text evidence="1 6">Pyrimidine metabolism; UMP biosynthesis via de novo pathway; UMP from orotate: step 1/2.</text>
</comment>
<keyword evidence="4 6" id="KW-0808">Transferase</keyword>
<feature type="binding site" description="in other chain" evidence="6">
    <location>
        <begin position="123"/>
        <end position="131"/>
    </location>
    <ligand>
        <name>5-phospho-alpha-D-ribose 1-diphosphate</name>
        <dbReference type="ChEBI" id="CHEBI:58017"/>
        <note>ligand shared between dimeric partners</note>
    </ligand>
</feature>
<dbReference type="Pfam" id="PF00156">
    <property type="entry name" value="Pribosyltran"/>
    <property type="match status" value="1"/>
</dbReference>
<comment type="function">
    <text evidence="6">Catalyzes the transfer of a ribosyl phosphate group from 5-phosphoribose 1-diphosphate to orotate, leading to the formation of orotidine monophosphate (OMP).</text>
</comment>
<feature type="binding site" evidence="6">
    <location>
        <position position="103"/>
    </location>
    <ligand>
        <name>5-phospho-alpha-D-ribose 1-diphosphate</name>
        <dbReference type="ChEBI" id="CHEBI:58017"/>
        <note>ligand shared between dimeric partners</note>
    </ligand>
</feature>
<dbReference type="STRING" id="1003.SAMN04488541_102252"/>
<dbReference type="OrthoDB" id="9802134at2"/>
<evidence type="ECO:0000256" key="4">
    <source>
        <dbReference type="ARBA" id="ARBA00022679"/>
    </source>
</evidence>
<dbReference type="CDD" id="cd06223">
    <property type="entry name" value="PRTases_typeI"/>
    <property type="match status" value="1"/>
</dbReference>
<keyword evidence="6" id="KW-0460">Magnesium</keyword>
<feature type="binding site" evidence="6">
    <location>
        <position position="97"/>
    </location>
    <ligand>
        <name>5-phospho-alpha-D-ribose 1-diphosphate</name>
        <dbReference type="ChEBI" id="CHEBI:58017"/>
        <note>ligand shared between dimeric partners</note>
    </ligand>
</feature>
<dbReference type="GO" id="GO:0000287">
    <property type="term" value="F:magnesium ion binding"/>
    <property type="evidence" value="ECO:0007669"/>
    <property type="project" value="UniProtKB-UniRule"/>
</dbReference>